<dbReference type="EMBL" id="CP003557">
    <property type="protein sequence ID" value="AFN76031.1"/>
    <property type="molecule type" value="Genomic_DNA"/>
</dbReference>
<proteinExistence type="predicted"/>
<name>I7A835_MELRP</name>
<dbReference type="AlphaFoldDB" id="I7A835"/>
<evidence type="ECO:0000313" key="2">
    <source>
        <dbReference type="Proteomes" id="UP000009011"/>
    </source>
</evidence>
<organism evidence="1 2">
    <name type="scientific">Melioribacter roseus (strain DSM 23840 / JCM 17771 / VKM B-2668 / P3M-2)</name>
    <dbReference type="NCBI Taxonomy" id="1191523"/>
    <lineage>
        <taxon>Bacteria</taxon>
        <taxon>Pseudomonadati</taxon>
        <taxon>Ignavibacteriota</taxon>
        <taxon>Ignavibacteria</taxon>
        <taxon>Ignavibacteriales</taxon>
        <taxon>Melioribacteraceae</taxon>
        <taxon>Melioribacter</taxon>
    </lineage>
</organism>
<dbReference type="STRING" id="1191523.MROS_2801"/>
<dbReference type="HOGENOM" id="CLU_3027012_0_0_10"/>
<gene>
    <name evidence="1" type="ordered locus">MROS_2801</name>
</gene>
<reference evidence="1 2" key="1">
    <citation type="journal article" date="2013" name="PLoS ONE">
        <title>Genomic analysis of Melioribacter roseus, facultatively anaerobic organotrophic bacterium representing a novel deep lineage within Bacteriodetes/Chlorobi group.</title>
        <authorList>
            <person name="Kadnikov V.V."/>
            <person name="Mardanov A.V."/>
            <person name="Podosokorskaya O.A."/>
            <person name="Gavrilov S.N."/>
            <person name="Kublanov I.V."/>
            <person name="Beletsky A.V."/>
            <person name="Bonch-Osmolovskaya E.A."/>
            <person name="Ravin N.V."/>
        </authorList>
    </citation>
    <scope>NUCLEOTIDE SEQUENCE [LARGE SCALE GENOMIC DNA]</scope>
    <source>
        <strain evidence="2">JCM 17771 / P3M-2</strain>
    </source>
</reference>
<keyword evidence="2" id="KW-1185">Reference proteome</keyword>
<evidence type="ECO:0000313" key="1">
    <source>
        <dbReference type="EMBL" id="AFN76031.1"/>
    </source>
</evidence>
<dbReference type="KEGG" id="mro:MROS_2801"/>
<protein>
    <submittedName>
        <fullName evidence="1">Uncharacterized protein</fullName>
    </submittedName>
</protein>
<sequence>MDFIKTSLFEYVHTGKIISLFSFIPKIDTLILLSKQNQFQSFLLPNAIFLIIIDL</sequence>
<dbReference type="Proteomes" id="UP000009011">
    <property type="component" value="Chromosome"/>
</dbReference>
<accession>I7A835</accession>